<accession>A0A397S7U9</accession>
<evidence type="ECO:0000313" key="1">
    <source>
        <dbReference type="EMBL" id="RIA80385.1"/>
    </source>
</evidence>
<name>A0A397S7U9_9GLOM</name>
<dbReference type="AlphaFoldDB" id="A0A397S7U9"/>
<protein>
    <submittedName>
        <fullName evidence="1">Uncharacterized protein</fullName>
    </submittedName>
</protein>
<reference evidence="1 2" key="1">
    <citation type="submission" date="2018-06" db="EMBL/GenBank/DDBJ databases">
        <title>Comparative genomics reveals the genomic features of Rhizophagus irregularis, R. cerebriforme, R. diaphanum and Gigaspora rosea, and their symbiotic lifestyle signature.</title>
        <authorList>
            <person name="Morin E."/>
            <person name="San Clemente H."/>
            <person name="Chen E.C.H."/>
            <person name="De La Providencia I."/>
            <person name="Hainaut M."/>
            <person name="Kuo A."/>
            <person name="Kohler A."/>
            <person name="Murat C."/>
            <person name="Tang N."/>
            <person name="Roy S."/>
            <person name="Loubradou J."/>
            <person name="Henrissat B."/>
            <person name="Grigoriev I.V."/>
            <person name="Corradi N."/>
            <person name="Roux C."/>
            <person name="Martin F.M."/>
        </authorList>
    </citation>
    <scope>NUCLEOTIDE SEQUENCE [LARGE SCALE GENOMIC DNA]</scope>
    <source>
        <strain evidence="1 2">DAOM 227022</strain>
    </source>
</reference>
<organism evidence="1 2">
    <name type="scientific">Glomus cerebriforme</name>
    <dbReference type="NCBI Taxonomy" id="658196"/>
    <lineage>
        <taxon>Eukaryota</taxon>
        <taxon>Fungi</taxon>
        <taxon>Fungi incertae sedis</taxon>
        <taxon>Mucoromycota</taxon>
        <taxon>Glomeromycotina</taxon>
        <taxon>Glomeromycetes</taxon>
        <taxon>Glomerales</taxon>
        <taxon>Glomeraceae</taxon>
        <taxon>Glomus</taxon>
    </lineage>
</organism>
<comment type="caution">
    <text evidence="1">The sequence shown here is derived from an EMBL/GenBank/DDBJ whole genome shotgun (WGS) entry which is preliminary data.</text>
</comment>
<proteinExistence type="predicted"/>
<keyword evidence="2" id="KW-1185">Reference proteome</keyword>
<gene>
    <name evidence="1" type="ORF">C1645_838807</name>
</gene>
<evidence type="ECO:0000313" key="2">
    <source>
        <dbReference type="Proteomes" id="UP000265703"/>
    </source>
</evidence>
<sequence length="80" mass="9099">MSSELELLRQRITELEAENSRVLAENAFKTISSFTRSEPVVVPDCETKDVAPEVCLHSKPVPKSSEENGYRWYCLLKELA</sequence>
<dbReference type="EMBL" id="QKYT01000981">
    <property type="protein sequence ID" value="RIA80385.1"/>
    <property type="molecule type" value="Genomic_DNA"/>
</dbReference>
<dbReference type="Proteomes" id="UP000265703">
    <property type="component" value="Unassembled WGS sequence"/>
</dbReference>